<protein>
    <submittedName>
        <fullName evidence="2">Uncharacterized protein</fullName>
    </submittedName>
</protein>
<evidence type="ECO:0000313" key="2">
    <source>
        <dbReference type="EMBL" id="MFD1044919.1"/>
    </source>
</evidence>
<dbReference type="EMBL" id="JBHTIS010000160">
    <property type="protein sequence ID" value="MFD1044919.1"/>
    <property type="molecule type" value="Genomic_DNA"/>
</dbReference>
<gene>
    <name evidence="2" type="ORF">ACFQ1S_04570</name>
</gene>
<reference evidence="3" key="1">
    <citation type="journal article" date="2019" name="Int. J. Syst. Evol. Microbiol.">
        <title>The Global Catalogue of Microorganisms (GCM) 10K type strain sequencing project: providing services to taxonomists for standard genome sequencing and annotation.</title>
        <authorList>
            <consortium name="The Broad Institute Genomics Platform"/>
            <consortium name="The Broad Institute Genome Sequencing Center for Infectious Disease"/>
            <person name="Wu L."/>
            <person name="Ma J."/>
        </authorList>
    </citation>
    <scope>NUCLEOTIDE SEQUENCE [LARGE SCALE GENOMIC DNA]</scope>
    <source>
        <strain evidence="3">JCM 31486</strain>
    </source>
</reference>
<sequence length="307" mass="34071">MLRSFVVWFDDFLAGEGPSAVVRGILGLLSFAGLLGALLGSAAVKAGVIVAVLLILLGVTQLLLRDRRGMARQLARHRRLVSRYGKVVDEMNPTYEVLSWDQAAHILNSRGDTQESVAISVKVLRGDMRLIRLIFGCGWEQPAKYRRGVRISVRNLLVGDSPGTSREVTHSWVADGKADVMIHFAEAPPEGSEVRFMVTLDWPGKCSPLMNGDTDDFTFRFLHQSVARVSYRIVLPPGYEAYNEPIGFEPGDARFRLDTSTGEDDGRRRYLFRAAPLPVRLKAGVSLELKNVGRRDVDQRRLAGAPR</sequence>
<keyword evidence="1" id="KW-0472">Membrane</keyword>
<evidence type="ECO:0000256" key="1">
    <source>
        <dbReference type="SAM" id="Phobius"/>
    </source>
</evidence>
<organism evidence="2 3">
    <name type="scientific">Kibdelosporangium lantanae</name>
    <dbReference type="NCBI Taxonomy" id="1497396"/>
    <lineage>
        <taxon>Bacteria</taxon>
        <taxon>Bacillati</taxon>
        <taxon>Actinomycetota</taxon>
        <taxon>Actinomycetes</taxon>
        <taxon>Pseudonocardiales</taxon>
        <taxon>Pseudonocardiaceae</taxon>
        <taxon>Kibdelosporangium</taxon>
    </lineage>
</organism>
<keyword evidence="1" id="KW-1133">Transmembrane helix</keyword>
<name>A0ABW3M6H2_9PSEU</name>
<proteinExistence type="predicted"/>
<evidence type="ECO:0000313" key="3">
    <source>
        <dbReference type="Proteomes" id="UP001597045"/>
    </source>
</evidence>
<dbReference type="Proteomes" id="UP001597045">
    <property type="component" value="Unassembled WGS sequence"/>
</dbReference>
<feature type="transmembrane region" description="Helical" evidence="1">
    <location>
        <begin position="20"/>
        <end position="40"/>
    </location>
</feature>
<keyword evidence="3" id="KW-1185">Reference proteome</keyword>
<keyword evidence="1" id="KW-0812">Transmembrane</keyword>
<comment type="caution">
    <text evidence="2">The sequence shown here is derived from an EMBL/GenBank/DDBJ whole genome shotgun (WGS) entry which is preliminary data.</text>
</comment>
<feature type="transmembrane region" description="Helical" evidence="1">
    <location>
        <begin position="46"/>
        <end position="64"/>
    </location>
</feature>
<accession>A0ABW3M6H2</accession>